<dbReference type="RefSeq" id="WP_119013128.1">
    <property type="nucleotide sequence ID" value="NZ_QXNC01000013.1"/>
</dbReference>
<dbReference type="InterPro" id="IPR029787">
    <property type="entry name" value="Nucleotide_cyclase"/>
</dbReference>
<evidence type="ECO:0000256" key="4">
    <source>
        <dbReference type="ARBA" id="ARBA00022692"/>
    </source>
</evidence>
<dbReference type="CDD" id="cd18774">
    <property type="entry name" value="PDC2_HK_sensor"/>
    <property type="match status" value="1"/>
</dbReference>
<dbReference type="PANTHER" id="PTHR45138:SF9">
    <property type="entry name" value="DIGUANYLATE CYCLASE DGCM-RELATED"/>
    <property type="match status" value="1"/>
</dbReference>
<dbReference type="EC" id="2.7.7.65" evidence="2"/>
<comment type="catalytic activity">
    <reaction evidence="7">
        <text>2 GTP = 3',3'-c-di-GMP + 2 diphosphate</text>
        <dbReference type="Rhea" id="RHEA:24898"/>
        <dbReference type="ChEBI" id="CHEBI:33019"/>
        <dbReference type="ChEBI" id="CHEBI:37565"/>
        <dbReference type="ChEBI" id="CHEBI:58805"/>
        <dbReference type="EC" id="2.7.7.65"/>
    </reaction>
</comment>
<dbReference type="OrthoDB" id="9812260at2"/>
<name>A0A4V2SJX5_9BURK</name>
<dbReference type="SUPFAM" id="SSF55073">
    <property type="entry name" value="Nucleotide cyclase"/>
    <property type="match status" value="1"/>
</dbReference>
<evidence type="ECO:0000256" key="6">
    <source>
        <dbReference type="ARBA" id="ARBA00023136"/>
    </source>
</evidence>
<dbReference type="Gene3D" id="3.30.70.270">
    <property type="match status" value="1"/>
</dbReference>
<dbReference type="CDD" id="cd01949">
    <property type="entry name" value="GGDEF"/>
    <property type="match status" value="1"/>
</dbReference>
<accession>A0A4V2SJX5</accession>
<dbReference type="GO" id="GO:0052621">
    <property type="term" value="F:diguanylate cyclase activity"/>
    <property type="evidence" value="ECO:0007669"/>
    <property type="project" value="UniProtKB-EC"/>
</dbReference>
<dbReference type="InterPro" id="IPR029151">
    <property type="entry name" value="Sensor-like_sf"/>
</dbReference>
<dbReference type="Gene3D" id="3.30.450.20">
    <property type="entry name" value="PAS domain"/>
    <property type="match status" value="1"/>
</dbReference>
<keyword evidence="4" id="KW-0812">Transmembrane</keyword>
<evidence type="ECO:0000259" key="8">
    <source>
        <dbReference type="PROSITE" id="PS50887"/>
    </source>
</evidence>
<dbReference type="FunFam" id="3.30.70.270:FF:000001">
    <property type="entry name" value="Diguanylate cyclase domain protein"/>
    <property type="match status" value="1"/>
</dbReference>
<dbReference type="Pfam" id="PF02743">
    <property type="entry name" value="dCache_1"/>
    <property type="match status" value="1"/>
</dbReference>
<dbReference type="GO" id="GO:0005886">
    <property type="term" value="C:plasma membrane"/>
    <property type="evidence" value="ECO:0007669"/>
    <property type="project" value="UniProtKB-SubCell"/>
</dbReference>
<dbReference type="InterPro" id="IPR000160">
    <property type="entry name" value="GGDEF_dom"/>
</dbReference>
<dbReference type="EMBL" id="SLXH01000013">
    <property type="protein sequence ID" value="TCP17286.1"/>
    <property type="molecule type" value="Genomic_DNA"/>
</dbReference>
<comment type="caution">
    <text evidence="9">The sequence shown here is derived from an EMBL/GenBank/DDBJ whole genome shotgun (WGS) entry which is preliminary data.</text>
</comment>
<dbReference type="SUPFAM" id="SSF103190">
    <property type="entry name" value="Sensory domain-like"/>
    <property type="match status" value="2"/>
</dbReference>
<gene>
    <name evidence="9" type="ORF">EV674_11353</name>
</gene>
<keyword evidence="10" id="KW-1185">Reference proteome</keyword>
<dbReference type="NCBIfam" id="TIGR00254">
    <property type="entry name" value="GGDEF"/>
    <property type="match status" value="1"/>
</dbReference>
<proteinExistence type="predicted"/>
<dbReference type="PROSITE" id="PS50887">
    <property type="entry name" value="GGDEF"/>
    <property type="match status" value="1"/>
</dbReference>
<evidence type="ECO:0000256" key="3">
    <source>
        <dbReference type="ARBA" id="ARBA00022475"/>
    </source>
</evidence>
<sequence>MSSASLFRVDLRRLILLLATFSAIVTLVNGFYASHAVQRQQLIDSALESNRAYAQKLADSVDDFLRAAQQQLAYSAGVVGQRFDQGGMLLAEVDRLRLQTDTFNSVVMVDAQGRVRATSPEALQIQGRRLDTPGAVEALREKRALVSEPYVSVAGNLLVFISHPVTDRAGRYLGYVGGTIYLKQKSILHNLLGAHYHSDGSYLYAVDQSRRLIYHPDIHRVGVQIDKNLVIDAVLQGKSGAMQLKNSQDIDMLAGYAYVPSTAWGIVAQRPTHAALAALDDLMQSVFYKSLPLVVVLLGLVGWLSRLIARPLWQLADGARYMDKSTTAESILKIRSWYFETSELKRAMLVGVNLLHQKIGKLHQDVQTDPLTGLSNRRGMELALSVWQAAQTPVAVVAMDIDHFKRVNDGHGHSAGDQVLKRLAQLMRDNSRGGDVLCRVGGEEFLMLLPEARLEVAEQVAQRLRAQVQNTAMAPVGHITVSLGVAHWPQHGSDMAAVLKAADAALYEAKHTGRNRVVVAPRATD</sequence>
<dbReference type="CDD" id="cd18773">
    <property type="entry name" value="PDC1_HK_sensor"/>
    <property type="match status" value="1"/>
</dbReference>
<dbReference type="InterPro" id="IPR050469">
    <property type="entry name" value="Diguanylate_Cyclase"/>
</dbReference>
<protein>
    <recommendedName>
        <fullName evidence="2">diguanylate cyclase</fullName>
        <ecNumber evidence="2">2.7.7.65</ecNumber>
    </recommendedName>
</protein>
<reference evidence="9 10" key="1">
    <citation type="submission" date="2019-03" db="EMBL/GenBank/DDBJ databases">
        <title>Genomic Encyclopedia of Type Strains, Phase IV (KMG-IV): sequencing the most valuable type-strain genomes for metagenomic binning, comparative biology and taxonomic classification.</title>
        <authorList>
            <person name="Goeker M."/>
        </authorList>
    </citation>
    <scope>NUCLEOTIDE SEQUENCE [LARGE SCALE GENOMIC DNA]</scope>
    <source>
        <strain evidence="9 10">DSM 1837</strain>
    </source>
</reference>
<keyword evidence="3" id="KW-1003">Cell membrane</keyword>
<evidence type="ECO:0000256" key="2">
    <source>
        <dbReference type="ARBA" id="ARBA00012528"/>
    </source>
</evidence>
<organism evidence="9 10">
    <name type="scientific">Simplicispira metamorpha</name>
    <dbReference type="NCBI Taxonomy" id="80881"/>
    <lineage>
        <taxon>Bacteria</taxon>
        <taxon>Pseudomonadati</taxon>
        <taxon>Pseudomonadota</taxon>
        <taxon>Betaproteobacteria</taxon>
        <taxon>Burkholderiales</taxon>
        <taxon>Comamonadaceae</taxon>
        <taxon>Simplicispira</taxon>
    </lineage>
</organism>
<feature type="domain" description="GGDEF" evidence="8">
    <location>
        <begin position="392"/>
        <end position="522"/>
    </location>
</feature>
<evidence type="ECO:0000313" key="10">
    <source>
        <dbReference type="Proteomes" id="UP000295182"/>
    </source>
</evidence>
<keyword evidence="6" id="KW-0472">Membrane</keyword>
<dbReference type="Proteomes" id="UP000295182">
    <property type="component" value="Unassembled WGS sequence"/>
</dbReference>
<keyword evidence="5" id="KW-1133">Transmembrane helix</keyword>
<evidence type="ECO:0000256" key="5">
    <source>
        <dbReference type="ARBA" id="ARBA00022989"/>
    </source>
</evidence>
<dbReference type="SMART" id="SM00267">
    <property type="entry name" value="GGDEF"/>
    <property type="match status" value="1"/>
</dbReference>
<dbReference type="InterPro" id="IPR033479">
    <property type="entry name" value="dCache_1"/>
</dbReference>
<evidence type="ECO:0000256" key="7">
    <source>
        <dbReference type="ARBA" id="ARBA00034247"/>
    </source>
</evidence>
<dbReference type="Pfam" id="PF00990">
    <property type="entry name" value="GGDEF"/>
    <property type="match status" value="1"/>
</dbReference>
<comment type="subcellular location">
    <subcellularLocation>
        <location evidence="1">Cell membrane</location>
        <topology evidence="1">Multi-pass membrane protein</topology>
    </subcellularLocation>
</comment>
<evidence type="ECO:0000313" key="9">
    <source>
        <dbReference type="EMBL" id="TCP17286.1"/>
    </source>
</evidence>
<dbReference type="AlphaFoldDB" id="A0A4V2SJX5"/>
<dbReference type="InterPro" id="IPR043128">
    <property type="entry name" value="Rev_trsase/Diguanyl_cyclase"/>
</dbReference>
<evidence type="ECO:0000256" key="1">
    <source>
        <dbReference type="ARBA" id="ARBA00004651"/>
    </source>
</evidence>
<dbReference type="PANTHER" id="PTHR45138">
    <property type="entry name" value="REGULATORY COMPONENTS OF SENSORY TRANSDUCTION SYSTEM"/>
    <property type="match status" value="1"/>
</dbReference>